<dbReference type="InterPro" id="IPR015915">
    <property type="entry name" value="Kelch-typ_b-propeller"/>
</dbReference>
<reference evidence="3 4" key="1">
    <citation type="journal article" date="2021" name="J. Hered.">
        <title>A chromosome-level genome assembly of the parasitoid wasp, Cotesia glomerata (Hymenoptera: Braconidae).</title>
        <authorList>
            <person name="Pinto B.J."/>
            <person name="Weis J.J."/>
            <person name="Gamble T."/>
            <person name="Ode P.J."/>
            <person name="Paul R."/>
            <person name="Zaspel J.M."/>
        </authorList>
    </citation>
    <scope>NUCLEOTIDE SEQUENCE [LARGE SCALE GENOMIC DNA]</scope>
    <source>
        <strain evidence="3">CgM1</strain>
    </source>
</reference>
<dbReference type="PROSITE" id="PS51257">
    <property type="entry name" value="PROKAR_LIPOPROTEIN"/>
    <property type="match status" value="1"/>
</dbReference>
<dbReference type="EMBL" id="JAHXZJ010001864">
    <property type="protein sequence ID" value="KAH0548763.1"/>
    <property type="molecule type" value="Genomic_DNA"/>
</dbReference>
<keyword evidence="2" id="KW-0677">Repeat</keyword>
<dbReference type="InterPro" id="IPR011043">
    <property type="entry name" value="Gal_Oxase/kelch_b-propeller"/>
</dbReference>
<dbReference type="AlphaFoldDB" id="A0AAV7HUQ9"/>
<keyword evidence="4" id="KW-1185">Reference proteome</keyword>
<gene>
    <name evidence="3" type="ORF">KQX54_002188</name>
</gene>
<dbReference type="SUPFAM" id="SSF50965">
    <property type="entry name" value="Galactose oxidase, central domain"/>
    <property type="match status" value="1"/>
</dbReference>
<dbReference type="PANTHER" id="PTHR46428">
    <property type="entry name" value="KELCH DOMAIN-CONTAINING PROTEIN 10"/>
    <property type="match status" value="1"/>
</dbReference>
<dbReference type="Proteomes" id="UP000826195">
    <property type="component" value="Unassembled WGS sequence"/>
</dbReference>
<protein>
    <submittedName>
        <fullName evidence="3">Uncharacterized protein</fullName>
    </submittedName>
</protein>
<sequence>MYEFKPFSLTDRNSRAYPVVSVGFLFISCDNNNLYTYDTKFPGIWSYNLSTNLWVELIISLKNNLSTTEDNIIGIIKEDNLIKIFSQKNLTNVSKAQLHICNLDTKEVVKQNLNGLVPDSDSICRRNIFYYNNCYYTVLRCRPSIGEAFYDLKIYRLNLDTYTWEYVDKSTSMPLSYHNETSSSVGVVYNNDKLYLFMSYNLHYIWMFDLKTNTWNATYMSSDDEHVHGDKIFPELRESYSMSSYVDPDTNDTCLIVSGGENLRTYNADSAIWKFNLTSLKWYFLGKFGDLEHQCYFRRWACVTPKGKLVTCDESSDDRRSRHVFSRKVYSAWTRVPTLEDMCWDAVLYYHPNLPNESKDVVQIKFGIPWNFLQEKIK</sequence>
<dbReference type="GO" id="GO:0032874">
    <property type="term" value="P:positive regulation of stress-activated MAPK cascade"/>
    <property type="evidence" value="ECO:0007669"/>
    <property type="project" value="TreeGrafter"/>
</dbReference>
<evidence type="ECO:0000256" key="2">
    <source>
        <dbReference type="ARBA" id="ARBA00022737"/>
    </source>
</evidence>
<evidence type="ECO:0000256" key="1">
    <source>
        <dbReference type="ARBA" id="ARBA00022441"/>
    </source>
</evidence>
<accession>A0AAV7HUQ9</accession>
<dbReference type="PANTHER" id="PTHR46428:SF1">
    <property type="entry name" value="KELCH DOMAIN-CONTAINING PROTEIN 10"/>
    <property type="match status" value="1"/>
</dbReference>
<proteinExistence type="predicted"/>
<dbReference type="InterPro" id="IPR052125">
    <property type="entry name" value="KLHDC10"/>
</dbReference>
<name>A0AAV7HUQ9_COTGL</name>
<keyword evidence="1" id="KW-0880">Kelch repeat</keyword>
<evidence type="ECO:0000313" key="3">
    <source>
        <dbReference type="EMBL" id="KAH0548763.1"/>
    </source>
</evidence>
<evidence type="ECO:0000313" key="4">
    <source>
        <dbReference type="Proteomes" id="UP000826195"/>
    </source>
</evidence>
<dbReference type="Gene3D" id="2.120.10.80">
    <property type="entry name" value="Kelch-type beta propeller"/>
    <property type="match status" value="1"/>
</dbReference>
<comment type="caution">
    <text evidence="3">The sequence shown here is derived from an EMBL/GenBank/DDBJ whole genome shotgun (WGS) entry which is preliminary data.</text>
</comment>
<organism evidence="3 4">
    <name type="scientific">Cotesia glomerata</name>
    <name type="common">Lepidopteran parasitic wasp</name>
    <name type="synonym">Apanteles glomeratus</name>
    <dbReference type="NCBI Taxonomy" id="32391"/>
    <lineage>
        <taxon>Eukaryota</taxon>
        <taxon>Metazoa</taxon>
        <taxon>Ecdysozoa</taxon>
        <taxon>Arthropoda</taxon>
        <taxon>Hexapoda</taxon>
        <taxon>Insecta</taxon>
        <taxon>Pterygota</taxon>
        <taxon>Neoptera</taxon>
        <taxon>Endopterygota</taxon>
        <taxon>Hymenoptera</taxon>
        <taxon>Apocrita</taxon>
        <taxon>Ichneumonoidea</taxon>
        <taxon>Braconidae</taxon>
        <taxon>Microgastrinae</taxon>
        <taxon>Cotesia</taxon>
    </lineage>
</organism>